<dbReference type="Proteomes" id="UP001194580">
    <property type="component" value="Unassembled WGS sequence"/>
</dbReference>
<gene>
    <name evidence="1" type="ORF">BGZ95_011094</name>
</gene>
<sequence length="68" mass="7524">MGSACKACCYVSKFDEAGHHDLGLELIRCVAEVSAARPKSIEGVLNRKSTIHCFLQVEEHWGYATKMP</sequence>
<accession>A0AAD4HBB1</accession>
<reference evidence="1" key="1">
    <citation type="journal article" date="2020" name="Fungal Divers.">
        <title>Resolving the Mortierellaceae phylogeny through synthesis of multi-gene phylogenetics and phylogenomics.</title>
        <authorList>
            <person name="Vandepol N."/>
            <person name="Liber J."/>
            <person name="Desiro A."/>
            <person name="Na H."/>
            <person name="Kennedy M."/>
            <person name="Barry K."/>
            <person name="Grigoriev I.V."/>
            <person name="Miller A.N."/>
            <person name="O'Donnell K."/>
            <person name="Stajich J.E."/>
            <person name="Bonito G."/>
        </authorList>
    </citation>
    <scope>NUCLEOTIDE SEQUENCE</scope>
    <source>
        <strain evidence="1">NRRL 28262</strain>
    </source>
</reference>
<protein>
    <submittedName>
        <fullName evidence="1">Uncharacterized protein</fullName>
    </submittedName>
</protein>
<dbReference type="AlphaFoldDB" id="A0AAD4HBB1"/>
<proteinExistence type="predicted"/>
<evidence type="ECO:0000313" key="2">
    <source>
        <dbReference type="Proteomes" id="UP001194580"/>
    </source>
</evidence>
<organism evidence="1 2">
    <name type="scientific">Linnemannia exigua</name>
    <dbReference type="NCBI Taxonomy" id="604196"/>
    <lineage>
        <taxon>Eukaryota</taxon>
        <taxon>Fungi</taxon>
        <taxon>Fungi incertae sedis</taxon>
        <taxon>Mucoromycota</taxon>
        <taxon>Mortierellomycotina</taxon>
        <taxon>Mortierellomycetes</taxon>
        <taxon>Mortierellales</taxon>
        <taxon>Mortierellaceae</taxon>
        <taxon>Linnemannia</taxon>
    </lineage>
</organism>
<name>A0AAD4HBB1_9FUNG</name>
<dbReference type="EMBL" id="JAAAIL010000080">
    <property type="protein sequence ID" value="KAG0280168.1"/>
    <property type="molecule type" value="Genomic_DNA"/>
</dbReference>
<comment type="caution">
    <text evidence="1">The sequence shown here is derived from an EMBL/GenBank/DDBJ whole genome shotgun (WGS) entry which is preliminary data.</text>
</comment>
<keyword evidence="2" id="KW-1185">Reference proteome</keyword>
<evidence type="ECO:0000313" key="1">
    <source>
        <dbReference type="EMBL" id="KAG0280168.1"/>
    </source>
</evidence>